<keyword evidence="5" id="KW-0067">ATP-binding</keyword>
<keyword evidence="3" id="KW-0235">DNA replication</keyword>
<feature type="domain" description="SF3 helicase" evidence="7">
    <location>
        <begin position="399"/>
        <end position="548"/>
    </location>
</feature>
<evidence type="ECO:0000256" key="6">
    <source>
        <dbReference type="SAM" id="MobiDB-lite"/>
    </source>
</evidence>
<dbReference type="GO" id="GO:0042025">
    <property type="term" value="C:host cell nucleus"/>
    <property type="evidence" value="ECO:0007669"/>
    <property type="project" value="UniProtKB-SubCell"/>
</dbReference>
<protein>
    <submittedName>
        <fullName evidence="8">Putative nonstructural protein</fullName>
    </submittedName>
</protein>
<accession>A0A8A4XDL8</accession>
<proteinExistence type="predicted"/>
<evidence type="ECO:0000313" key="8">
    <source>
        <dbReference type="EMBL" id="QTE04075.1"/>
    </source>
</evidence>
<organism evidence="8">
    <name type="scientific">Phylloscopus schwarzi parvoviridae sp</name>
    <dbReference type="NCBI Taxonomy" id="2794533"/>
    <lineage>
        <taxon>Viruses</taxon>
        <taxon>Monodnaviria</taxon>
        <taxon>Shotokuvirae</taxon>
        <taxon>Cossaviricota</taxon>
        <taxon>Quintoviricetes</taxon>
        <taxon>Piccovirales</taxon>
        <taxon>Parvoviridae</taxon>
    </lineage>
</organism>
<reference evidence="8" key="1">
    <citation type="submission" date="2020-09" db="EMBL/GenBank/DDBJ databases">
        <title>Parvovirus dark matter in the feces of wild birds.</title>
        <authorList>
            <person name="Dai Z."/>
            <person name="Yang S."/>
            <person name="Zhang W."/>
        </authorList>
    </citation>
    <scope>NUCLEOTIDE SEQUENCE</scope>
    <source>
        <strain evidence="8">Wwb174par015</strain>
    </source>
</reference>
<evidence type="ECO:0000256" key="3">
    <source>
        <dbReference type="ARBA" id="ARBA00022705"/>
    </source>
</evidence>
<dbReference type="GO" id="GO:0019079">
    <property type="term" value="P:viral genome replication"/>
    <property type="evidence" value="ECO:0007669"/>
    <property type="project" value="InterPro"/>
</dbReference>
<evidence type="ECO:0000256" key="2">
    <source>
        <dbReference type="ARBA" id="ARBA00022562"/>
    </source>
</evidence>
<dbReference type="InterPro" id="IPR014015">
    <property type="entry name" value="Helicase_SF3_DNA-vir"/>
</dbReference>
<evidence type="ECO:0000256" key="4">
    <source>
        <dbReference type="ARBA" id="ARBA00022741"/>
    </source>
</evidence>
<keyword evidence="2" id="KW-1048">Host nucleus</keyword>
<dbReference type="SUPFAM" id="SSF52540">
    <property type="entry name" value="P-loop containing nucleoside triphosphate hydrolases"/>
    <property type="match status" value="1"/>
</dbReference>
<keyword evidence="4" id="KW-0547">Nucleotide-binding</keyword>
<evidence type="ECO:0000259" key="7">
    <source>
        <dbReference type="PROSITE" id="PS51206"/>
    </source>
</evidence>
<evidence type="ECO:0000256" key="5">
    <source>
        <dbReference type="ARBA" id="ARBA00022840"/>
    </source>
</evidence>
<sequence length="584" mass="67813">MADPDPFLRLFNSYKKKVLRPVSSSISTNNNSASIKNNLCRIDGIQRKTLVQFMAEIDQECRRDWWVHQIIPLRGSITDSYFNGKLSPMERGASIIKQINGRLVKSTRKTEETNSQEETGIFGRLFREAKNVETTGKYKGQIIFIALHERAGAEHLHIIHDCSNSARTCKCSVLDHQLLKRHADKKSKERSGGSSGYIKNFAVYSVIRRESYNYVYTPSWPIGFIFEDRGDVGGRLSIKCALEGEEMDREYRCLSEQSQNASSNQSNATGDLQSDRKGTGRVACNYKTKFQKDVDKILKFFDYNLVSPISKCTLADNWLNDPFLLYITEEDKAFKVAVNIFTRRIRKMRIKDIYDQYSQSDRTIYFNCVDDDFDQQFWGIKESHEILDRFLTMQFGDLESGNEFIHYLYYLLTRQVGKKNCLIITGNPNGGKSYLIKSIANLMIVVGKTTIVNKNNNFCFSGFDCASLIIMDELNYEPFFLNDFKKMFSGEETNISVKYKDPRPMSKTPIIIMSNDANIIPRTPEYQVRCNFVHFNNQFTNRTMFRKQLHPFMFCERWKQLGKGEWPKFNDQFTNKYLEEGQEM</sequence>
<comment type="subcellular location">
    <subcellularLocation>
        <location evidence="1">Host nucleus</location>
    </subcellularLocation>
</comment>
<feature type="region of interest" description="Disordered" evidence="6">
    <location>
        <begin position="254"/>
        <end position="278"/>
    </location>
</feature>
<dbReference type="GO" id="GO:0005524">
    <property type="term" value="F:ATP binding"/>
    <property type="evidence" value="ECO:0007669"/>
    <property type="project" value="UniProtKB-KW"/>
</dbReference>
<dbReference type="Pfam" id="PF01057">
    <property type="entry name" value="Parvo_NS1"/>
    <property type="match status" value="1"/>
</dbReference>
<dbReference type="EMBL" id="MW046605">
    <property type="protein sequence ID" value="QTE04075.1"/>
    <property type="molecule type" value="Genomic_DNA"/>
</dbReference>
<dbReference type="Gene3D" id="3.40.50.300">
    <property type="entry name" value="P-loop containing nucleotide triphosphate hydrolases"/>
    <property type="match status" value="1"/>
</dbReference>
<dbReference type="PROSITE" id="PS51206">
    <property type="entry name" value="SF3_HELICASE_1"/>
    <property type="match status" value="1"/>
</dbReference>
<dbReference type="InterPro" id="IPR001257">
    <property type="entry name" value="Parvovirus_NS1_helicase"/>
</dbReference>
<name>A0A8A4XDL8_9VIRU</name>
<dbReference type="GO" id="GO:0006260">
    <property type="term" value="P:DNA replication"/>
    <property type="evidence" value="ECO:0007669"/>
    <property type="project" value="UniProtKB-KW"/>
</dbReference>
<dbReference type="InterPro" id="IPR027417">
    <property type="entry name" value="P-loop_NTPase"/>
</dbReference>
<evidence type="ECO:0000256" key="1">
    <source>
        <dbReference type="ARBA" id="ARBA00004147"/>
    </source>
</evidence>
<feature type="compositionally biased region" description="Low complexity" evidence="6">
    <location>
        <begin position="257"/>
        <end position="268"/>
    </location>
</feature>